<accession>A0ACC0PVD5</accession>
<gene>
    <name evidence="1" type="ORF">RHMOL_Rhmol02G0278400</name>
</gene>
<reference evidence="1" key="1">
    <citation type="submission" date="2022-02" db="EMBL/GenBank/DDBJ databases">
        <title>Plant Genome Project.</title>
        <authorList>
            <person name="Zhang R.-G."/>
        </authorList>
    </citation>
    <scope>NUCLEOTIDE SEQUENCE</scope>
    <source>
        <strain evidence="1">AT1</strain>
    </source>
</reference>
<keyword evidence="2" id="KW-1185">Reference proteome</keyword>
<organism evidence="1 2">
    <name type="scientific">Rhododendron molle</name>
    <name type="common">Chinese azalea</name>
    <name type="synonym">Azalea mollis</name>
    <dbReference type="NCBI Taxonomy" id="49168"/>
    <lineage>
        <taxon>Eukaryota</taxon>
        <taxon>Viridiplantae</taxon>
        <taxon>Streptophyta</taxon>
        <taxon>Embryophyta</taxon>
        <taxon>Tracheophyta</taxon>
        <taxon>Spermatophyta</taxon>
        <taxon>Magnoliopsida</taxon>
        <taxon>eudicotyledons</taxon>
        <taxon>Gunneridae</taxon>
        <taxon>Pentapetalae</taxon>
        <taxon>asterids</taxon>
        <taxon>Ericales</taxon>
        <taxon>Ericaceae</taxon>
        <taxon>Ericoideae</taxon>
        <taxon>Rhodoreae</taxon>
        <taxon>Rhododendron</taxon>
    </lineage>
</organism>
<evidence type="ECO:0000313" key="2">
    <source>
        <dbReference type="Proteomes" id="UP001062846"/>
    </source>
</evidence>
<evidence type="ECO:0000313" key="1">
    <source>
        <dbReference type="EMBL" id="KAI8569430.1"/>
    </source>
</evidence>
<dbReference type="EMBL" id="CM046389">
    <property type="protein sequence ID" value="KAI8569430.1"/>
    <property type="molecule type" value="Genomic_DNA"/>
</dbReference>
<name>A0ACC0PVD5_RHOML</name>
<comment type="caution">
    <text evidence="1">The sequence shown here is derived from an EMBL/GenBank/DDBJ whole genome shotgun (WGS) entry which is preliminary data.</text>
</comment>
<protein>
    <submittedName>
        <fullName evidence="1">Uncharacterized protein</fullName>
    </submittedName>
</protein>
<proteinExistence type="predicted"/>
<sequence>MGKWAELPEDLLVLTAERLILLEDFLAFSGVCRSWRSVAINDNFKGSEQTPWLMLAKKDKPDDRQFISLRKGGVIRTVNLPEARGKRCLESLGWLVTISQDGDMNLLHPFTRVQISLPQVTKNYHLDSMKNHLSFIHKAVLSSRPEESNDYVLVVIYGCSRRLAFWRPEDKSWTAVNVGLISFCDINFYKGLCYGVMSNGMVLAFCVWGRYLTLASHVGYGPREFIGHNGLKQPYIVQSADVVLIVIRVFREACLPVFLGDNHFGFSNSGESGIYYETCGFKVFEVDLSRVGECAEKTSLGDNALFLGDNSSVSLVASRFRGIKSNCIYYTNNLKRREGNGMCIYDMEDGSNRPCYEEESSSLTCPPIWVNPSSF</sequence>
<dbReference type="Proteomes" id="UP001062846">
    <property type="component" value="Chromosome 2"/>
</dbReference>